<evidence type="ECO:0000313" key="1">
    <source>
        <dbReference type="EMBL" id="CAG8818867.1"/>
    </source>
</evidence>
<dbReference type="AlphaFoldDB" id="A0A9N9KAE5"/>
<reference evidence="1" key="1">
    <citation type="submission" date="2021-06" db="EMBL/GenBank/DDBJ databases">
        <authorList>
            <person name="Kallberg Y."/>
            <person name="Tangrot J."/>
            <person name="Rosling A."/>
        </authorList>
    </citation>
    <scope>NUCLEOTIDE SEQUENCE</scope>
    <source>
        <strain evidence="1">IN212</strain>
    </source>
</reference>
<protein>
    <submittedName>
        <fullName evidence="1">17950_t:CDS:1</fullName>
    </submittedName>
</protein>
<keyword evidence="2" id="KW-1185">Reference proteome</keyword>
<accession>A0A9N9KAE5</accession>
<feature type="non-terminal residue" evidence="1">
    <location>
        <position position="1"/>
    </location>
</feature>
<dbReference type="EMBL" id="CAJVPZ010096523">
    <property type="protein sequence ID" value="CAG8818867.1"/>
    <property type="molecule type" value="Genomic_DNA"/>
</dbReference>
<organism evidence="1 2">
    <name type="scientific">Racocetra fulgida</name>
    <dbReference type="NCBI Taxonomy" id="60492"/>
    <lineage>
        <taxon>Eukaryota</taxon>
        <taxon>Fungi</taxon>
        <taxon>Fungi incertae sedis</taxon>
        <taxon>Mucoromycota</taxon>
        <taxon>Glomeromycotina</taxon>
        <taxon>Glomeromycetes</taxon>
        <taxon>Diversisporales</taxon>
        <taxon>Gigasporaceae</taxon>
        <taxon>Racocetra</taxon>
    </lineage>
</organism>
<name>A0A9N9KAE5_9GLOM</name>
<comment type="caution">
    <text evidence="1">The sequence shown here is derived from an EMBL/GenBank/DDBJ whole genome shotgun (WGS) entry which is preliminary data.</text>
</comment>
<sequence length="47" mass="5054">IKYKEQVLLDKRRRVPILIVACLEITSGESGFSVEGSISIFSSAAAA</sequence>
<evidence type="ECO:0000313" key="2">
    <source>
        <dbReference type="Proteomes" id="UP000789396"/>
    </source>
</evidence>
<dbReference type="Proteomes" id="UP000789396">
    <property type="component" value="Unassembled WGS sequence"/>
</dbReference>
<feature type="non-terminal residue" evidence="1">
    <location>
        <position position="47"/>
    </location>
</feature>
<gene>
    <name evidence="1" type="ORF">RFULGI_LOCUS19466</name>
</gene>
<proteinExistence type="predicted"/>